<dbReference type="GO" id="GO:0005730">
    <property type="term" value="C:nucleolus"/>
    <property type="evidence" value="ECO:0007669"/>
    <property type="project" value="TreeGrafter"/>
</dbReference>
<dbReference type="SUPFAM" id="SSF48371">
    <property type="entry name" value="ARM repeat"/>
    <property type="match status" value="1"/>
</dbReference>
<organism evidence="3 4">
    <name type="scientific">Cherax quadricarinatus</name>
    <name type="common">Australian red claw crayfish</name>
    <dbReference type="NCBI Taxonomy" id="27406"/>
    <lineage>
        <taxon>Eukaryota</taxon>
        <taxon>Metazoa</taxon>
        <taxon>Ecdysozoa</taxon>
        <taxon>Arthropoda</taxon>
        <taxon>Crustacea</taxon>
        <taxon>Multicrustacea</taxon>
        <taxon>Malacostraca</taxon>
        <taxon>Eumalacostraca</taxon>
        <taxon>Eucarida</taxon>
        <taxon>Decapoda</taxon>
        <taxon>Pleocyemata</taxon>
        <taxon>Astacidea</taxon>
        <taxon>Parastacoidea</taxon>
        <taxon>Parastacidae</taxon>
        <taxon>Cherax</taxon>
    </lineage>
</organism>
<dbReference type="InterPro" id="IPR016024">
    <property type="entry name" value="ARM-type_fold"/>
</dbReference>
<dbReference type="PANTHER" id="PTHR14428:SF5">
    <property type="entry name" value="NUCLEOLAR COMPLEX PROTEIN 3 HOMOLOG"/>
    <property type="match status" value="1"/>
</dbReference>
<dbReference type="GO" id="GO:0003682">
    <property type="term" value="F:chromatin binding"/>
    <property type="evidence" value="ECO:0007669"/>
    <property type="project" value="TreeGrafter"/>
</dbReference>
<dbReference type="AlphaFoldDB" id="A0AAW0WV99"/>
<feature type="domain" description="Nucleolar complex-associated protein 3 N-terminal" evidence="2">
    <location>
        <begin position="203"/>
        <end position="294"/>
    </location>
</feature>
<gene>
    <name evidence="3" type="ORF">OTU49_007687</name>
</gene>
<evidence type="ECO:0000313" key="3">
    <source>
        <dbReference type="EMBL" id="KAK8730896.1"/>
    </source>
</evidence>
<comment type="caution">
    <text evidence="3">The sequence shown here is derived from an EMBL/GenBank/DDBJ whole genome shotgun (WGS) entry which is preliminary data.</text>
</comment>
<reference evidence="3 4" key="1">
    <citation type="journal article" date="2024" name="BMC Genomics">
        <title>Genome assembly of redclaw crayfish (Cherax quadricarinatus) provides insights into its immune adaptation and hypoxia tolerance.</title>
        <authorList>
            <person name="Liu Z."/>
            <person name="Zheng J."/>
            <person name="Li H."/>
            <person name="Fang K."/>
            <person name="Wang S."/>
            <person name="He J."/>
            <person name="Zhou D."/>
            <person name="Weng S."/>
            <person name="Chi M."/>
            <person name="Gu Z."/>
            <person name="He J."/>
            <person name="Li F."/>
            <person name="Wang M."/>
        </authorList>
    </citation>
    <scope>NUCLEOTIDE SEQUENCE [LARGE SCALE GENOMIC DNA]</scope>
    <source>
        <strain evidence="3">ZL_2023a</strain>
    </source>
</reference>
<name>A0AAW0WV99_CHEQU</name>
<protein>
    <recommendedName>
        <fullName evidence="2">Nucleolar complex-associated protein 3 N-terminal domain-containing protein</fullName>
    </recommendedName>
</protein>
<feature type="region of interest" description="Disordered" evidence="1">
    <location>
        <begin position="109"/>
        <end position="132"/>
    </location>
</feature>
<dbReference type="GO" id="GO:0006270">
    <property type="term" value="P:DNA replication initiation"/>
    <property type="evidence" value="ECO:0007669"/>
    <property type="project" value="TreeGrafter"/>
</dbReference>
<accession>A0AAW0WV99</accession>
<feature type="non-terminal residue" evidence="3">
    <location>
        <position position="588"/>
    </location>
</feature>
<dbReference type="EMBL" id="JARKIK010000062">
    <property type="protein sequence ID" value="KAK8730896.1"/>
    <property type="molecule type" value="Genomic_DNA"/>
</dbReference>
<feature type="compositionally biased region" description="Basic and acidic residues" evidence="1">
    <location>
        <begin position="47"/>
        <end position="57"/>
    </location>
</feature>
<evidence type="ECO:0000259" key="2">
    <source>
        <dbReference type="Pfam" id="PF07540"/>
    </source>
</evidence>
<feature type="compositionally biased region" description="Basic residues" evidence="1">
    <location>
        <begin position="1"/>
        <end position="16"/>
    </location>
</feature>
<proteinExistence type="predicted"/>
<dbReference type="Proteomes" id="UP001445076">
    <property type="component" value="Unassembled WGS sequence"/>
</dbReference>
<dbReference type="PANTHER" id="PTHR14428">
    <property type="entry name" value="NUCLEOLAR COMPLEX PROTEIN 3"/>
    <property type="match status" value="1"/>
</dbReference>
<evidence type="ECO:0000313" key="4">
    <source>
        <dbReference type="Proteomes" id="UP001445076"/>
    </source>
</evidence>
<keyword evidence="4" id="KW-1185">Reference proteome</keyword>
<dbReference type="InterPro" id="IPR016903">
    <property type="entry name" value="Nucleolar_cplx-assoc_3"/>
</dbReference>
<sequence>MAKRASRLAKKAKKKGLSLAKASNIRKAKMAKRGILTEAQAKKRKEERKARRQEKNAEIWANKKRANRRKELYASEKEIYPLTREVSGEEMMDMMDPEDLDYLVKTEGKKRKHEATEDGQRGDSIESIEDEERSFDKDSYMKNMRKLLPVKTDKGIISRYTDMEEVTEEGEVMEEDKTEHETKLKVKSTVDFLVERQQKLEEKKIKIGCLAANFLVEPEERLSGLSSLVNFMDESDPDVAVTVKKYAALSLLEVFHSIIPSYYIVAHDMERKLKKVTKKMYFYENQMLSAYQLYLKGLEDMLKSEKRREKMKTGGKNPAIKHMVMVALKCFGSLLTQHSHFNFTSNIIRAFVPYLNHVDDEICSLVTSYLAQLFKADKDGRISLEVVQQIDRYVRGLSFRVRPEVLKVLLVLRVKEAQSIDVDIEANLTAKRKLTHTEKLLKKLAEKNRPKKSIKEAKIFRKKRKLEEKMKGIHKEKETKIRKTHHTSVIQLVFGLFIHVLKRRTNNKLMGVILEGLAKFAHLINIEFFADLLNVLGELMAEDTLKFRESLHCIQVVFTILSGQGEVLTLDPHRFYKYLYANMFELSA</sequence>
<dbReference type="Pfam" id="PF07540">
    <property type="entry name" value="NOC3p"/>
    <property type="match status" value="1"/>
</dbReference>
<feature type="region of interest" description="Disordered" evidence="1">
    <location>
        <begin position="1"/>
        <end position="67"/>
    </location>
</feature>
<dbReference type="InterPro" id="IPR011501">
    <property type="entry name" value="Noc3_N"/>
</dbReference>
<evidence type="ECO:0000256" key="1">
    <source>
        <dbReference type="SAM" id="MobiDB-lite"/>
    </source>
</evidence>
<feature type="compositionally biased region" description="Basic and acidic residues" evidence="1">
    <location>
        <begin position="114"/>
        <end position="124"/>
    </location>
</feature>